<dbReference type="KEGG" id="ptm:GSPATT00031268001"/>
<feature type="region of interest" description="Disordered" evidence="1">
    <location>
        <begin position="276"/>
        <end position="299"/>
    </location>
</feature>
<dbReference type="OMA" id="DIMNNDI"/>
<proteinExistence type="predicted"/>
<dbReference type="GeneID" id="5014220"/>
<protein>
    <submittedName>
        <fullName evidence="2">Uncharacterized protein</fullName>
    </submittedName>
</protein>
<keyword evidence="3" id="KW-1185">Reference proteome</keyword>
<evidence type="ECO:0000313" key="2">
    <source>
        <dbReference type="EMBL" id="CAK61038.1"/>
    </source>
</evidence>
<dbReference type="EMBL" id="CT868011">
    <property type="protein sequence ID" value="CAK61038.1"/>
    <property type="molecule type" value="Genomic_DNA"/>
</dbReference>
<dbReference type="Proteomes" id="UP000000600">
    <property type="component" value="Unassembled WGS sequence"/>
</dbReference>
<feature type="compositionally biased region" description="Basic and acidic residues" evidence="1">
    <location>
        <begin position="276"/>
        <end position="290"/>
    </location>
</feature>
<reference evidence="2 3" key="1">
    <citation type="journal article" date="2006" name="Nature">
        <title>Global trends of whole-genome duplications revealed by the ciliate Paramecium tetraurelia.</title>
        <authorList>
            <consortium name="Genoscope"/>
            <person name="Aury J.-M."/>
            <person name="Jaillon O."/>
            <person name="Duret L."/>
            <person name="Noel B."/>
            <person name="Jubin C."/>
            <person name="Porcel B.M."/>
            <person name="Segurens B."/>
            <person name="Daubin V."/>
            <person name="Anthouard V."/>
            <person name="Aiach N."/>
            <person name="Arnaiz O."/>
            <person name="Billaut A."/>
            <person name="Beisson J."/>
            <person name="Blanc I."/>
            <person name="Bouhouche K."/>
            <person name="Camara F."/>
            <person name="Duharcourt S."/>
            <person name="Guigo R."/>
            <person name="Gogendeau D."/>
            <person name="Katinka M."/>
            <person name="Keller A.-M."/>
            <person name="Kissmehl R."/>
            <person name="Klotz C."/>
            <person name="Koll F."/>
            <person name="Le Moue A."/>
            <person name="Lepere C."/>
            <person name="Malinsky S."/>
            <person name="Nowacki M."/>
            <person name="Nowak J.K."/>
            <person name="Plattner H."/>
            <person name="Poulain J."/>
            <person name="Ruiz F."/>
            <person name="Serrano V."/>
            <person name="Zagulski M."/>
            <person name="Dessen P."/>
            <person name="Betermier M."/>
            <person name="Weissenbach J."/>
            <person name="Scarpelli C."/>
            <person name="Schachter V."/>
            <person name="Sperling L."/>
            <person name="Meyer E."/>
            <person name="Cohen J."/>
            <person name="Wincker P."/>
        </authorList>
    </citation>
    <scope>NUCLEOTIDE SEQUENCE [LARGE SCALE GENOMIC DNA]</scope>
    <source>
        <strain evidence="2 3">Stock d4-2</strain>
    </source>
</reference>
<evidence type="ECO:0000256" key="1">
    <source>
        <dbReference type="SAM" id="MobiDB-lite"/>
    </source>
</evidence>
<gene>
    <name evidence="2" type="ORF">GSPATT00031268001</name>
</gene>
<evidence type="ECO:0000313" key="3">
    <source>
        <dbReference type="Proteomes" id="UP000000600"/>
    </source>
</evidence>
<name>A0BR71_PARTE</name>
<dbReference type="HOGENOM" id="CLU_587225_0_0_1"/>
<feature type="compositionally biased region" description="Low complexity" evidence="1">
    <location>
        <begin position="153"/>
        <end position="164"/>
    </location>
</feature>
<accession>A0BR71</accession>
<dbReference type="AlphaFoldDB" id="A0BR71"/>
<sequence length="448" mass="52942">MTDQITNKILESYGFKGAQPQFKSVIYPIEQLKHSIEDHQLKQISPELQQILESERAREMVQKRGITLDRTKEFFQEKIKEYNAIIDLQHLRSGQSYVTPKKENVFKRHTADQGEITNYHFVLNWQNLNLVFDEIENSNKRAKSQLQSRTPDQSSSQISKPQISVKTSNKKGSLVNRLDKKFNDYDTKMSQSIATNLPESRRFSMFVETPQQGINRRNSLYPQAAKKFVKFHNFMRTVNTLTRQPEEKNETENRQVKFQTYIQDLIKTYINDAFNKERQPTDASQRERSKSQQQYRKRNQQMIEQLNQSNQNCAVQNRECDIMNNDIPIYEDIQFKTVDHNQTKQIKERRNRIVQSVNSRMQPKYIHLGGSRYAVKNNFINQQNYQTTINNLLVNQIKEEFKKLKAFDDGIDLEVLEGPPKKIDYHSSNLNQDYNDVKVSKIVQKMKR</sequence>
<organism evidence="2 3">
    <name type="scientific">Paramecium tetraurelia</name>
    <dbReference type="NCBI Taxonomy" id="5888"/>
    <lineage>
        <taxon>Eukaryota</taxon>
        <taxon>Sar</taxon>
        <taxon>Alveolata</taxon>
        <taxon>Ciliophora</taxon>
        <taxon>Intramacronucleata</taxon>
        <taxon>Oligohymenophorea</taxon>
        <taxon>Peniculida</taxon>
        <taxon>Parameciidae</taxon>
        <taxon>Paramecium</taxon>
    </lineage>
</organism>
<dbReference type="InParanoid" id="A0BR71"/>
<feature type="region of interest" description="Disordered" evidence="1">
    <location>
        <begin position="142"/>
        <end position="170"/>
    </location>
</feature>
<dbReference type="RefSeq" id="XP_001428436.1">
    <property type="nucleotide sequence ID" value="XM_001428399.2"/>
</dbReference>
<dbReference type="OrthoDB" id="303625at2759"/>